<feature type="region of interest" description="Disordered" evidence="2">
    <location>
        <begin position="21"/>
        <end position="56"/>
    </location>
</feature>
<dbReference type="EMBL" id="CP001804">
    <property type="protein sequence ID" value="ACY15475.1"/>
    <property type="molecule type" value="Genomic_DNA"/>
</dbReference>
<dbReference type="PROSITE" id="PS51257">
    <property type="entry name" value="PROKAR_LIPOPROTEIN"/>
    <property type="match status" value="1"/>
</dbReference>
<dbReference type="InterPro" id="IPR051210">
    <property type="entry name" value="Ub_ligase/GEF_domain"/>
</dbReference>
<dbReference type="STRING" id="502025.Hoch_2961"/>
<dbReference type="InterPro" id="IPR009091">
    <property type="entry name" value="RCC1/BLIP-II"/>
</dbReference>
<dbReference type="AlphaFoldDB" id="D0LQW7"/>
<protein>
    <submittedName>
        <fullName evidence="3">Alpha-tubulin suppressor and related RCC1 domain-containing protein-like protein</fullName>
    </submittedName>
</protein>
<evidence type="ECO:0000256" key="2">
    <source>
        <dbReference type="SAM" id="MobiDB-lite"/>
    </source>
</evidence>
<dbReference type="Proteomes" id="UP000001880">
    <property type="component" value="Chromosome"/>
</dbReference>
<dbReference type="PANTHER" id="PTHR22870:SF408">
    <property type="entry name" value="OS09G0560450 PROTEIN"/>
    <property type="match status" value="1"/>
</dbReference>
<accession>D0LQW7</accession>
<gene>
    <name evidence="3" type="ordered locus">Hoch_2961</name>
</gene>
<keyword evidence="4" id="KW-1185">Reference proteome</keyword>
<evidence type="ECO:0000313" key="4">
    <source>
        <dbReference type="Proteomes" id="UP000001880"/>
    </source>
</evidence>
<proteinExistence type="predicted"/>
<keyword evidence="1" id="KW-0677">Repeat</keyword>
<reference evidence="3 4" key="1">
    <citation type="journal article" date="2010" name="Stand. Genomic Sci.">
        <title>Complete genome sequence of Haliangium ochraceum type strain (SMP-2).</title>
        <authorList>
            <consortium name="US DOE Joint Genome Institute (JGI-PGF)"/>
            <person name="Ivanova N."/>
            <person name="Daum C."/>
            <person name="Lang E."/>
            <person name="Abt B."/>
            <person name="Kopitz M."/>
            <person name="Saunders E."/>
            <person name="Lapidus A."/>
            <person name="Lucas S."/>
            <person name="Glavina Del Rio T."/>
            <person name="Nolan M."/>
            <person name="Tice H."/>
            <person name="Copeland A."/>
            <person name="Cheng J.F."/>
            <person name="Chen F."/>
            <person name="Bruce D."/>
            <person name="Goodwin L."/>
            <person name="Pitluck S."/>
            <person name="Mavromatis K."/>
            <person name="Pati A."/>
            <person name="Mikhailova N."/>
            <person name="Chen A."/>
            <person name="Palaniappan K."/>
            <person name="Land M."/>
            <person name="Hauser L."/>
            <person name="Chang Y.J."/>
            <person name="Jeffries C.D."/>
            <person name="Detter J.C."/>
            <person name="Brettin T."/>
            <person name="Rohde M."/>
            <person name="Goker M."/>
            <person name="Bristow J."/>
            <person name="Markowitz V."/>
            <person name="Eisen J.A."/>
            <person name="Hugenholtz P."/>
            <person name="Kyrpides N.C."/>
            <person name="Klenk H.P."/>
        </authorList>
    </citation>
    <scope>NUCLEOTIDE SEQUENCE [LARGE SCALE GENOMIC DNA]</scope>
    <source>
        <strain evidence="4">DSM 14365 / CIP 107738 / JCM 11303 / AJ 13395 / SMP-2</strain>
    </source>
</reference>
<evidence type="ECO:0000256" key="1">
    <source>
        <dbReference type="ARBA" id="ARBA00022737"/>
    </source>
</evidence>
<dbReference type="eggNOG" id="COG5184">
    <property type="taxonomic scope" value="Bacteria"/>
</dbReference>
<dbReference type="SUPFAM" id="SSF50985">
    <property type="entry name" value="RCC1/BLIP-II"/>
    <property type="match status" value="1"/>
</dbReference>
<dbReference type="KEGG" id="hoh:Hoch_2961"/>
<sequence length="326" mass="33021">MRTGAMGALRALMVSALVTGCPKTEPRSASPQEQEQEQEQKPGPVPTASVAEAAPAAGGARRVEHVAAGYAHTCVLFDDGGVRCWGKGANGRLGTGATENIGDDETPAASADVALGGRAVQISAGDDHACALLDTGKLRCWGGNRDGQLGYGHTRDIGDDETPASAGDVPLDEAVAQVVAGSAYTCALLESGRVRCWGASPEGETGLGLDGRTIGDDEAPTAVPALELGGRVTQLAGATGMPCALLEGGAVRCWGAVAGSSADRHTPAAEHPPVALGANAARIAAGVPRRDGSRNGSGVEHGKPCGLEVLRRYVYLGGFVRGNRSR</sequence>
<organism evidence="3 4">
    <name type="scientific">Haliangium ochraceum (strain DSM 14365 / JCM 11303 / SMP-2)</name>
    <dbReference type="NCBI Taxonomy" id="502025"/>
    <lineage>
        <taxon>Bacteria</taxon>
        <taxon>Pseudomonadati</taxon>
        <taxon>Myxococcota</taxon>
        <taxon>Polyangia</taxon>
        <taxon>Haliangiales</taxon>
        <taxon>Kofleriaceae</taxon>
        <taxon>Haliangium</taxon>
    </lineage>
</organism>
<dbReference type="PRINTS" id="PR00633">
    <property type="entry name" value="RCCNDNSATION"/>
</dbReference>
<dbReference type="HOGENOM" id="CLU_851973_0_0_7"/>
<dbReference type="Gene3D" id="2.130.10.30">
    <property type="entry name" value="Regulator of chromosome condensation 1/beta-lactamase-inhibitor protein II"/>
    <property type="match status" value="1"/>
</dbReference>
<dbReference type="RefSeq" id="WP_012828076.1">
    <property type="nucleotide sequence ID" value="NC_013440.1"/>
</dbReference>
<evidence type="ECO:0000313" key="3">
    <source>
        <dbReference type="EMBL" id="ACY15475.1"/>
    </source>
</evidence>
<dbReference type="InterPro" id="IPR000408">
    <property type="entry name" value="Reg_chr_condens"/>
</dbReference>
<dbReference type="Pfam" id="PF13540">
    <property type="entry name" value="RCC1_2"/>
    <property type="match status" value="3"/>
</dbReference>
<name>D0LQW7_HALO1</name>
<dbReference type="PANTHER" id="PTHR22870">
    <property type="entry name" value="REGULATOR OF CHROMOSOME CONDENSATION"/>
    <property type="match status" value="1"/>
</dbReference>
<dbReference type="PROSITE" id="PS50012">
    <property type="entry name" value="RCC1_3"/>
    <property type="match status" value="3"/>
</dbReference>